<keyword evidence="7 14" id="KW-0297">G-protein coupled receptor</keyword>
<keyword evidence="6 15" id="KW-1133">Transmembrane helix</keyword>
<evidence type="ECO:0000256" key="5">
    <source>
        <dbReference type="ARBA" id="ARBA00022824"/>
    </source>
</evidence>
<dbReference type="GO" id="GO:0005789">
    <property type="term" value="C:endoplasmic reticulum membrane"/>
    <property type="evidence" value="ECO:0007669"/>
    <property type="project" value="UniProtKB-SubCell"/>
</dbReference>
<dbReference type="GO" id="GO:0001594">
    <property type="term" value="F:trace-amine receptor activity"/>
    <property type="evidence" value="ECO:0007669"/>
    <property type="project" value="InterPro"/>
</dbReference>
<keyword evidence="17" id="KW-1185">Reference proteome</keyword>
<feature type="transmembrane region" description="Helical" evidence="15">
    <location>
        <begin position="38"/>
        <end position="62"/>
    </location>
</feature>
<evidence type="ECO:0000256" key="12">
    <source>
        <dbReference type="ARBA" id="ARBA00023224"/>
    </source>
</evidence>
<evidence type="ECO:0000256" key="6">
    <source>
        <dbReference type="ARBA" id="ARBA00022989"/>
    </source>
</evidence>
<organism evidence="17 18">
    <name type="scientific">Clupea harengus</name>
    <name type="common">Atlantic herring</name>
    <dbReference type="NCBI Taxonomy" id="7950"/>
    <lineage>
        <taxon>Eukaryota</taxon>
        <taxon>Metazoa</taxon>
        <taxon>Chordata</taxon>
        <taxon>Craniata</taxon>
        <taxon>Vertebrata</taxon>
        <taxon>Euteleostomi</taxon>
        <taxon>Actinopterygii</taxon>
        <taxon>Neopterygii</taxon>
        <taxon>Teleostei</taxon>
        <taxon>Clupei</taxon>
        <taxon>Clupeiformes</taxon>
        <taxon>Clupeoidei</taxon>
        <taxon>Clupeidae</taxon>
        <taxon>Clupea</taxon>
    </lineage>
</organism>
<feature type="transmembrane region" description="Helical" evidence="15">
    <location>
        <begin position="261"/>
        <end position="281"/>
    </location>
</feature>
<evidence type="ECO:0000256" key="9">
    <source>
        <dbReference type="ARBA" id="ARBA00023157"/>
    </source>
</evidence>
<dbReference type="PRINTS" id="PR00237">
    <property type="entry name" value="GPCRRHODOPSN"/>
</dbReference>
<dbReference type="FunFam" id="1.20.1070.10:FF:000030">
    <property type="entry name" value="trace amine-associated receptor 1"/>
    <property type="match status" value="1"/>
</dbReference>
<dbReference type="CDD" id="cd15314">
    <property type="entry name" value="7tmA_TAAR1"/>
    <property type="match status" value="1"/>
</dbReference>
<dbReference type="OrthoDB" id="5959645at2759"/>
<dbReference type="RefSeq" id="XP_012683976.1">
    <property type="nucleotide sequence ID" value="XM_012828522.2"/>
</dbReference>
<dbReference type="PANTHER" id="PTHR24249">
    <property type="entry name" value="HISTAMINE RECEPTOR-RELATED G-PROTEIN COUPLED RECEPTOR"/>
    <property type="match status" value="1"/>
</dbReference>
<feature type="transmembrane region" description="Helical" evidence="15">
    <location>
        <begin position="210"/>
        <end position="231"/>
    </location>
</feature>
<dbReference type="SMART" id="SM01381">
    <property type="entry name" value="7TM_GPCR_Srsx"/>
    <property type="match status" value="1"/>
</dbReference>
<dbReference type="KEGG" id="char:105901125"/>
<keyword evidence="10 14" id="KW-0675">Receptor</keyword>
<dbReference type="InterPro" id="IPR009132">
    <property type="entry name" value="TAAR_fam"/>
</dbReference>
<evidence type="ECO:0000313" key="17">
    <source>
        <dbReference type="Proteomes" id="UP000515152"/>
    </source>
</evidence>
<sequence length="342" mass="38575">MALRSPLNESEAPENIPLCYDSVNGSCPKFTYPIVIRFHLYVLFGTTVVITVIGNLLVIITVAHFKQLHTPTNYLIFSLAVADLLVGGIVMPPSVMRSVESCWYLGELFCKIHSSTDTMCCTASIINLTMISIDRFFAIKQPLLYKSKITIPTVVVMISMIWSLSGLFGFGMVFLEFNILGMEEFYDNVTCEGGCVLLFSLLSSSSMSVLAFYMPGMILVIIYMKILIIALDQEQTIQNMNLNVTRKPSTNKMERKATKTLAIVVGVFVSSWIPYFLAISVDPHFGYVIPPLLYDIFVWVGYLNSTFNPMVYAYFYSWFRRAFQIIVSGKIFQKDSSTTLLF</sequence>
<feature type="transmembrane region" description="Helical" evidence="15">
    <location>
        <begin position="112"/>
        <end position="133"/>
    </location>
</feature>
<keyword evidence="11" id="KW-0325">Glycoprotein</keyword>
<dbReference type="InterPro" id="IPR000276">
    <property type="entry name" value="GPCR_Rhodpsn"/>
</dbReference>
<keyword evidence="4 14" id="KW-0812">Transmembrane</keyword>
<feature type="transmembrane region" description="Helical" evidence="15">
    <location>
        <begin position="74"/>
        <end position="92"/>
    </location>
</feature>
<evidence type="ECO:0000256" key="13">
    <source>
        <dbReference type="ARBA" id="ARBA00039439"/>
    </source>
</evidence>
<dbReference type="PRINTS" id="PR01831">
    <property type="entry name" value="TRACEAMINE1R"/>
</dbReference>
<keyword evidence="9" id="KW-1015">Disulfide bond</keyword>
<dbReference type="PANTHER" id="PTHR24249:SF415">
    <property type="entry name" value="TRACE AMINE-ASSOCIATED RECEPTOR 1"/>
    <property type="match status" value="1"/>
</dbReference>
<dbReference type="GeneID" id="105901125"/>
<evidence type="ECO:0000256" key="1">
    <source>
        <dbReference type="ARBA" id="ARBA00004477"/>
    </source>
</evidence>
<dbReference type="InterPro" id="IPR009133">
    <property type="entry name" value="TAAR1"/>
</dbReference>
<dbReference type="PROSITE" id="PS00237">
    <property type="entry name" value="G_PROTEIN_RECEP_F1_1"/>
    <property type="match status" value="1"/>
</dbReference>
<evidence type="ECO:0000313" key="18">
    <source>
        <dbReference type="RefSeq" id="XP_012683976.1"/>
    </source>
</evidence>
<dbReference type="InterPro" id="IPR050569">
    <property type="entry name" value="TAAR"/>
</dbReference>
<protein>
    <recommendedName>
        <fullName evidence="13">Trace amine-associated receptor 1</fullName>
    </recommendedName>
</protein>
<evidence type="ECO:0000256" key="7">
    <source>
        <dbReference type="ARBA" id="ARBA00023040"/>
    </source>
</evidence>
<evidence type="ECO:0000256" key="11">
    <source>
        <dbReference type="ARBA" id="ARBA00023180"/>
    </source>
</evidence>
<name>A0A6P3VXW8_CLUHA</name>
<dbReference type="Gene3D" id="1.20.1070.10">
    <property type="entry name" value="Rhodopsin 7-helix transmembrane proteins"/>
    <property type="match status" value="1"/>
</dbReference>
<evidence type="ECO:0000256" key="4">
    <source>
        <dbReference type="ARBA" id="ARBA00022692"/>
    </source>
</evidence>
<dbReference type="Pfam" id="PF00001">
    <property type="entry name" value="7tm_1"/>
    <property type="match status" value="1"/>
</dbReference>
<gene>
    <name evidence="18" type="primary">LOC105901125</name>
</gene>
<dbReference type="PRINTS" id="PR01830">
    <property type="entry name" value="TRACEAMINER"/>
</dbReference>
<keyword evidence="8 15" id="KW-0472">Membrane</keyword>
<dbReference type="SUPFAM" id="SSF81321">
    <property type="entry name" value="Family A G protein-coupled receptor-like"/>
    <property type="match status" value="1"/>
</dbReference>
<dbReference type="InterPro" id="IPR017452">
    <property type="entry name" value="GPCR_Rhodpsn_7TM"/>
</dbReference>
<dbReference type="GO" id="GO:0005886">
    <property type="term" value="C:plasma membrane"/>
    <property type="evidence" value="ECO:0007669"/>
    <property type="project" value="UniProtKB-SubCell"/>
</dbReference>
<evidence type="ECO:0000256" key="14">
    <source>
        <dbReference type="RuleBase" id="RU000688"/>
    </source>
</evidence>
<accession>A0A6P3VXW8</accession>
<evidence type="ECO:0000256" key="2">
    <source>
        <dbReference type="ARBA" id="ARBA00004651"/>
    </source>
</evidence>
<keyword evidence="5" id="KW-0256">Endoplasmic reticulum</keyword>
<keyword evidence="3" id="KW-1003">Cell membrane</keyword>
<evidence type="ECO:0000256" key="15">
    <source>
        <dbReference type="SAM" id="Phobius"/>
    </source>
</evidence>
<feature type="transmembrane region" description="Helical" evidence="15">
    <location>
        <begin position="296"/>
        <end position="315"/>
    </location>
</feature>
<reference evidence="18" key="1">
    <citation type="submission" date="2025-08" db="UniProtKB">
        <authorList>
            <consortium name="RefSeq"/>
        </authorList>
    </citation>
    <scope>IDENTIFICATION</scope>
</reference>
<comment type="similarity">
    <text evidence="14">Belongs to the G-protein coupled receptor 1 family.</text>
</comment>
<dbReference type="AlphaFoldDB" id="A0A6P3VXW8"/>
<evidence type="ECO:0000259" key="16">
    <source>
        <dbReference type="PROSITE" id="PS50262"/>
    </source>
</evidence>
<keyword evidence="12 14" id="KW-0807">Transducer</keyword>
<evidence type="ECO:0000256" key="10">
    <source>
        <dbReference type="ARBA" id="ARBA00023170"/>
    </source>
</evidence>
<evidence type="ECO:0000256" key="3">
    <source>
        <dbReference type="ARBA" id="ARBA00022475"/>
    </source>
</evidence>
<feature type="transmembrane region" description="Helical" evidence="15">
    <location>
        <begin position="154"/>
        <end position="175"/>
    </location>
</feature>
<comment type="subcellular location">
    <subcellularLocation>
        <location evidence="2">Cell membrane</location>
        <topology evidence="2">Multi-pass membrane protein</topology>
    </subcellularLocation>
    <subcellularLocation>
        <location evidence="1">Endoplasmic reticulum membrane</location>
        <topology evidence="1">Multi-pass membrane protein</topology>
    </subcellularLocation>
</comment>
<feature type="domain" description="G-protein coupled receptors family 1 profile" evidence="16">
    <location>
        <begin position="54"/>
        <end position="312"/>
    </location>
</feature>
<proteinExistence type="inferred from homology"/>
<evidence type="ECO:0000256" key="8">
    <source>
        <dbReference type="ARBA" id="ARBA00023136"/>
    </source>
</evidence>
<dbReference type="Proteomes" id="UP000515152">
    <property type="component" value="Chromosome 15"/>
</dbReference>
<dbReference type="PROSITE" id="PS50262">
    <property type="entry name" value="G_PROTEIN_RECEP_F1_2"/>
    <property type="match status" value="1"/>
</dbReference>